<evidence type="ECO:0000313" key="2">
    <source>
        <dbReference type="EMBL" id="GAA3891784.1"/>
    </source>
</evidence>
<dbReference type="Proteomes" id="UP001500827">
    <property type="component" value="Unassembled WGS sequence"/>
</dbReference>
<dbReference type="Gene3D" id="1.25.40.10">
    <property type="entry name" value="Tetratricopeptide repeat domain"/>
    <property type="match status" value="1"/>
</dbReference>
<keyword evidence="1" id="KW-0732">Signal</keyword>
<dbReference type="InterPro" id="IPR011990">
    <property type="entry name" value="TPR-like_helical_dom_sf"/>
</dbReference>
<evidence type="ECO:0008006" key="4">
    <source>
        <dbReference type="Google" id="ProtNLM"/>
    </source>
</evidence>
<dbReference type="RefSeq" id="WP_344698457.1">
    <property type="nucleotide sequence ID" value="NZ_BAABBM010000001.1"/>
</dbReference>
<accession>A0ABP7L2L8</accession>
<protein>
    <recommendedName>
        <fullName evidence="4">DUF1570 domain-containing protein</fullName>
    </recommendedName>
</protein>
<evidence type="ECO:0000313" key="3">
    <source>
        <dbReference type="Proteomes" id="UP001500827"/>
    </source>
</evidence>
<proteinExistence type="predicted"/>
<feature type="signal peptide" evidence="1">
    <location>
        <begin position="1"/>
        <end position="22"/>
    </location>
</feature>
<reference evidence="3" key="1">
    <citation type="journal article" date="2019" name="Int. J. Syst. Evol. Microbiol.">
        <title>The Global Catalogue of Microorganisms (GCM) 10K type strain sequencing project: providing services to taxonomists for standard genome sequencing and annotation.</title>
        <authorList>
            <consortium name="The Broad Institute Genomics Platform"/>
            <consortium name="The Broad Institute Genome Sequencing Center for Infectious Disease"/>
            <person name="Wu L."/>
            <person name="Ma J."/>
        </authorList>
    </citation>
    <scope>NUCLEOTIDE SEQUENCE [LARGE SCALE GENOMIC DNA]</scope>
    <source>
        <strain evidence="3">JCM 17543</strain>
    </source>
</reference>
<feature type="chain" id="PRO_5046302604" description="DUF1570 domain-containing protein" evidence="1">
    <location>
        <begin position="23"/>
        <end position="507"/>
    </location>
</feature>
<dbReference type="SUPFAM" id="SSF48452">
    <property type="entry name" value="TPR-like"/>
    <property type="match status" value="1"/>
</dbReference>
<dbReference type="EMBL" id="BAABBM010000001">
    <property type="protein sequence ID" value="GAA3891784.1"/>
    <property type="molecule type" value="Genomic_DNA"/>
</dbReference>
<evidence type="ECO:0000256" key="1">
    <source>
        <dbReference type="SAM" id="SignalP"/>
    </source>
</evidence>
<name>A0ABP7L2L8_9SPHN</name>
<gene>
    <name evidence="2" type="ORF">GCM10022276_08620</name>
</gene>
<organism evidence="2 3">
    <name type="scientific">Sphingomonas limnosediminicola</name>
    <dbReference type="NCBI Taxonomy" id="940133"/>
    <lineage>
        <taxon>Bacteria</taxon>
        <taxon>Pseudomonadati</taxon>
        <taxon>Pseudomonadota</taxon>
        <taxon>Alphaproteobacteria</taxon>
        <taxon>Sphingomonadales</taxon>
        <taxon>Sphingomonadaceae</taxon>
        <taxon>Sphingomonas</taxon>
    </lineage>
</organism>
<sequence length="507" mass="56107">MRRVLEFCLAAGLLAGTTPAHAAWQEAKSKHFIIVGDTDPAELGEYAKKLERFDQAVRMARGMGDPALTDSGRLRIYFLKNVDQLVDLTGGYGILGQYIGRASGTYAFVSKIKGKDERDFNSDIVFFHEYAHHLMLQNWAAALPTWFVEGFAEFFGTAKINDDGSVILGSALNHRAYSVHANQHDLYFSEMLGGTPQGLTAWQMEIMYSRGWLLTHYLTFEPSRRGQLDRYIAGIQQGQNALDAARAAFGDLRKLENELDKYADAKEIKGVVIRPDPAKIGTISVRSLAPAEAALMPIRMRSDYGVSEQTARIVAGRARKLAAAYPSDAFAQSVLAEAEYDADYFDASEHAADRALAADPNNVHALIYKGRAEMARAKTAPATVDWSKVRALFAKANRLDTENAEPLMLYYRTFKESRATPTPSAVNGLLYALVLAPQDSGLRWLAVRQLLTDHRLKEAKQALAPMAFEPHSERTRTLADQVVAAINAGDSTKALELIEERDSKKKQ</sequence>
<comment type="caution">
    <text evidence="2">The sequence shown here is derived from an EMBL/GenBank/DDBJ whole genome shotgun (WGS) entry which is preliminary data.</text>
</comment>
<keyword evidence="3" id="KW-1185">Reference proteome</keyword>